<evidence type="ECO:0000259" key="2">
    <source>
        <dbReference type="Pfam" id="PF04892"/>
    </source>
</evidence>
<keyword evidence="1" id="KW-1133">Transmembrane helix</keyword>
<evidence type="ECO:0000313" key="4">
    <source>
        <dbReference type="Proteomes" id="UP000228996"/>
    </source>
</evidence>
<gene>
    <name evidence="3" type="ORF">COT44_01250</name>
</gene>
<comment type="caution">
    <text evidence="3">The sequence shown here is derived from an EMBL/GenBank/DDBJ whole genome shotgun (WGS) entry which is preliminary data.</text>
</comment>
<evidence type="ECO:0000256" key="1">
    <source>
        <dbReference type="SAM" id="Phobius"/>
    </source>
</evidence>
<feature type="transmembrane region" description="Helical" evidence="1">
    <location>
        <begin position="47"/>
        <end position="72"/>
    </location>
</feature>
<dbReference type="EMBL" id="PEYO01000006">
    <property type="protein sequence ID" value="PIU03764.1"/>
    <property type="molecule type" value="Genomic_DNA"/>
</dbReference>
<dbReference type="AlphaFoldDB" id="A0A2M6XDN5"/>
<dbReference type="Proteomes" id="UP000228996">
    <property type="component" value="Unassembled WGS sequence"/>
</dbReference>
<feature type="domain" description="VanZ-like" evidence="2">
    <location>
        <begin position="7"/>
        <end position="107"/>
    </location>
</feature>
<protein>
    <submittedName>
        <fullName evidence="3">VanZ family protein</fullName>
    </submittedName>
</protein>
<organism evidence="3 4">
    <name type="scientific">Candidatus Shapirobacteria bacterium CG08_land_8_20_14_0_20_39_18</name>
    <dbReference type="NCBI Taxonomy" id="1974883"/>
    <lineage>
        <taxon>Bacteria</taxon>
        <taxon>Candidatus Shapironibacteriota</taxon>
    </lineage>
</organism>
<proteinExistence type="predicted"/>
<name>A0A2M6XDN5_9BACT</name>
<accession>A0A2M6XDN5</accession>
<reference evidence="4" key="1">
    <citation type="submission" date="2017-09" db="EMBL/GenBank/DDBJ databases">
        <title>Depth-based differentiation of microbial function through sediment-hosted aquifers and enrichment of novel symbionts in the deep terrestrial subsurface.</title>
        <authorList>
            <person name="Probst A.J."/>
            <person name="Ladd B."/>
            <person name="Jarett J.K."/>
            <person name="Geller-Mcgrath D.E."/>
            <person name="Sieber C.M.K."/>
            <person name="Emerson J.B."/>
            <person name="Anantharaman K."/>
            <person name="Thomas B.C."/>
            <person name="Malmstrom R."/>
            <person name="Stieglmeier M."/>
            <person name="Klingl A."/>
            <person name="Woyke T."/>
            <person name="Ryan C.M."/>
            <person name="Banfield J.F."/>
        </authorList>
    </citation>
    <scope>NUCLEOTIDE SEQUENCE [LARGE SCALE GENOMIC DNA]</scope>
</reference>
<keyword evidence="1" id="KW-0812">Transmembrane</keyword>
<evidence type="ECO:0000313" key="3">
    <source>
        <dbReference type="EMBL" id="PIU03764.1"/>
    </source>
</evidence>
<keyword evidence="1" id="KW-0472">Membrane</keyword>
<sequence>MKKLIYWLPVIIWVSVIFFLSSNPVASASAIDWQDFLVKKTAHVIEYAILFILLYRATKNVLISLLFVVIYAATDEYHQTFVFGRTGKLRDVLIDAGGGVIGWLIIRKLLPKAPLKLKNWAKKLELI</sequence>
<feature type="transmembrane region" description="Helical" evidence="1">
    <location>
        <begin position="6"/>
        <end position="26"/>
    </location>
</feature>
<dbReference type="Pfam" id="PF04892">
    <property type="entry name" value="VanZ"/>
    <property type="match status" value="1"/>
</dbReference>
<dbReference type="InterPro" id="IPR006976">
    <property type="entry name" value="VanZ-like"/>
</dbReference>
<dbReference type="NCBIfam" id="NF037970">
    <property type="entry name" value="vanZ_1"/>
    <property type="match status" value="1"/>
</dbReference>